<dbReference type="EMBL" id="DRIG01000055">
    <property type="protein sequence ID" value="HEC78496.1"/>
    <property type="molecule type" value="Genomic_DNA"/>
</dbReference>
<dbReference type="AlphaFoldDB" id="A0A9C9EMF6"/>
<dbReference type="Proteomes" id="UP000885826">
    <property type="component" value="Unassembled WGS sequence"/>
</dbReference>
<comment type="caution">
    <text evidence="2">The sequence shown here is derived from an EMBL/GenBank/DDBJ whole genome shotgun (WGS) entry which is preliminary data.</text>
</comment>
<sequence>MKEKFTRPQIKEFVHFFPLNKNEYQIRIGEDDFVYKLKGESADYLTKILPYLNGKYTIKEIISKTRLNRKIVSLVLDKLKDFLIDAETINKRKYRKFRDQINFFSLWSKKPMVMQKMITDSVICVVNYGNLAFEMIESLYASGFQKIFVCDDSRALKENRFLSATKIYKKDSKQRIYLNDKKICEKITLIVVCMDAFDPSFCEEVNEFAVTTEKPCFFLRKNGVASGIVGPLVVPFLTACFKCLDLRIKANLDFYDEYIAYENYLRKKRVNKDTPCLKSLDKVLANLAIMEIIKYITGFESPITFSRYLIVNQIDFSFETHDVLKLPRCPVCGVREDSFRLPWLEPIAEVYSDKND</sequence>
<evidence type="ECO:0000259" key="1">
    <source>
        <dbReference type="Pfam" id="PF24064"/>
    </source>
</evidence>
<name>A0A9C9EMF6_UNCW3</name>
<gene>
    <name evidence="2" type="ORF">ENI34_05055</name>
</gene>
<protein>
    <submittedName>
        <fullName evidence="2">TOMM leader peptide-binding protein</fullName>
    </submittedName>
</protein>
<accession>A0A9C9EMF6</accession>
<evidence type="ECO:0000313" key="2">
    <source>
        <dbReference type="EMBL" id="HEC78496.1"/>
    </source>
</evidence>
<dbReference type="InterPro" id="IPR022291">
    <property type="entry name" value="Bacteriocin_synth_cyclodeHase"/>
</dbReference>
<dbReference type="InterPro" id="IPR035985">
    <property type="entry name" value="Ubiquitin-activating_enz"/>
</dbReference>
<dbReference type="NCBIfam" id="TIGR03882">
    <property type="entry name" value="cyclo_dehyd_2"/>
    <property type="match status" value="1"/>
</dbReference>
<dbReference type="InterPro" id="IPR056603">
    <property type="entry name" value="HTH_NPRL3"/>
</dbReference>
<dbReference type="Gene3D" id="3.40.50.720">
    <property type="entry name" value="NAD(P)-binding Rossmann-like Domain"/>
    <property type="match status" value="1"/>
</dbReference>
<reference evidence="2" key="1">
    <citation type="journal article" date="2020" name="mSystems">
        <title>Genome- and Community-Level Interaction Insights into Carbon Utilization and Element Cycling Functions of Hydrothermarchaeota in Hydrothermal Sediment.</title>
        <authorList>
            <person name="Zhou Z."/>
            <person name="Liu Y."/>
            <person name="Xu W."/>
            <person name="Pan J."/>
            <person name="Luo Z.H."/>
            <person name="Li M."/>
        </authorList>
    </citation>
    <scope>NUCLEOTIDE SEQUENCE</scope>
    <source>
        <strain evidence="2">HyVt-388</strain>
    </source>
</reference>
<feature type="domain" description="GATOR1 complex protein NPRL3 C-terminal HTH" evidence="1">
    <location>
        <begin position="40"/>
        <end position="84"/>
    </location>
</feature>
<dbReference type="SUPFAM" id="SSF69572">
    <property type="entry name" value="Activating enzymes of the ubiquitin-like proteins"/>
    <property type="match status" value="1"/>
</dbReference>
<dbReference type="GO" id="GO:0008641">
    <property type="term" value="F:ubiquitin-like modifier activating enzyme activity"/>
    <property type="evidence" value="ECO:0007669"/>
    <property type="project" value="InterPro"/>
</dbReference>
<proteinExistence type="predicted"/>
<dbReference type="Pfam" id="PF24064">
    <property type="entry name" value="HTH_NPRL3"/>
    <property type="match status" value="1"/>
</dbReference>
<organism evidence="2 3">
    <name type="scientific">candidate division WOR-3 bacterium</name>
    <dbReference type="NCBI Taxonomy" id="2052148"/>
    <lineage>
        <taxon>Bacteria</taxon>
        <taxon>Bacteria division WOR-3</taxon>
    </lineage>
</organism>
<evidence type="ECO:0000313" key="3">
    <source>
        <dbReference type="Proteomes" id="UP000885826"/>
    </source>
</evidence>